<sequence length="84" mass="8868">MSRMDPSGSSFMNETDHVPGSTWMSASTATARASEPAVRAMMERRGSWAYASPQARSMMGSTSADSSRSTVRNCWGSTPAAVSG</sequence>
<feature type="region of interest" description="Disordered" evidence="1">
    <location>
        <begin position="53"/>
        <end position="84"/>
    </location>
</feature>
<feature type="region of interest" description="Disordered" evidence="1">
    <location>
        <begin position="1"/>
        <end position="40"/>
    </location>
</feature>
<evidence type="ECO:0000256" key="1">
    <source>
        <dbReference type="SAM" id="MobiDB-lite"/>
    </source>
</evidence>
<accession>A0A369MUM2</accession>
<protein>
    <submittedName>
        <fullName evidence="2">Uncharacterized protein</fullName>
    </submittedName>
</protein>
<comment type="caution">
    <text evidence="2">The sequence shown here is derived from an EMBL/GenBank/DDBJ whole genome shotgun (WGS) entry which is preliminary data.</text>
</comment>
<proteinExistence type="predicted"/>
<dbReference type="AlphaFoldDB" id="A0A369MUM2"/>
<feature type="compositionally biased region" description="Polar residues" evidence="1">
    <location>
        <begin position="22"/>
        <end position="31"/>
    </location>
</feature>
<organism evidence="2 3">
    <name type="scientific">Eggerthella lenta</name>
    <name type="common">Eubacterium lentum</name>
    <dbReference type="NCBI Taxonomy" id="84112"/>
    <lineage>
        <taxon>Bacteria</taxon>
        <taxon>Bacillati</taxon>
        <taxon>Actinomycetota</taxon>
        <taxon>Coriobacteriia</taxon>
        <taxon>Eggerthellales</taxon>
        <taxon>Eggerthellaceae</taxon>
        <taxon>Eggerthella</taxon>
    </lineage>
</organism>
<evidence type="ECO:0000313" key="2">
    <source>
        <dbReference type="EMBL" id="RDB81159.1"/>
    </source>
</evidence>
<name>A0A369MUM2_EGGLN</name>
<reference evidence="2 3" key="1">
    <citation type="journal article" date="2018" name="Elife">
        <title>Discovery and characterization of a prevalent human gut bacterial enzyme sufficient for the inactivation of a family of plant toxins.</title>
        <authorList>
            <person name="Koppel N."/>
            <person name="Bisanz J.E."/>
            <person name="Pandelia M.E."/>
            <person name="Turnbaugh P.J."/>
            <person name="Balskus E.P."/>
        </authorList>
    </citation>
    <scope>NUCLEOTIDE SEQUENCE [LARGE SCALE GENOMIC DNA]</scope>
    <source>
        <strain evidence="2 3">FAA1-1-60AUCSF</strain>
    </source>
</reference>
<gene>
    <name evidence="2" type="ORF">C1871_14860</name>
</gene>
<evidence type="ECO:0000313" key="3">
    <source>
        <dbReference type="Proteomes" id="UP000253857"/>
    </source>
</evidence>
<dbReference type="Proteomes" id="UP000253857">
    <property type="component" value="Unassembled WGS sequence"/>
</dbReference>
<dbReference type="EMBL" id="PPTY01000049">
    <property type="protein sequence ID" value="RDB81159.1"/>
    <property type="molecule type" value="Genomic_DNA"/>
</dbReference>
<feature type="compositionally biased region" description="Polar residues" evidence="1">
    <location>
        <begin position="59"/>
        <end position="76"/>
    </location>
</feature>